<dbReference type="PANTHER" id="PTHR37423">
    <property type="entry name" value="SOLUBLE LYTIC MUREIN TRANSGLYCOSYLASE-RELATED"/>
    <property type="match status" value="1"/>
</dbReference>
<feature type="domain" description="LysM" evidence="4">
    <location>
        <begin position="412"/>
        <end position="455"/>
    </location>
</feature>
<protein>
    <submittedName>
        <fullName evidence="5">LysM peptidoglycan-binding domain-containing protein</fullName>
    </submittedName>
</protein>
<dbReference type="InterPro" id="IPR036779">
    <property type="entry name" value="LysM_dom_sf"/>
</dbReference>
<evidence type="ECO:0000256" key="1">
    <source>
        <dbReference type="ARBA" id="ARBA00007734"/>
    </source>
</evidence>
<dbReference type="PROSITE" id="PS00922">
    <property type="entry name" value="TRANSGLYCOSYLASE"/>
    <property type="match status" value="1"/>
</dbReference>
<dbReference type="Pfam" id="PF01476">
    <property type="entry name" value="LysM"/>
    <property type="match status" value="2"/>
</dbReference>
<dbReference type="AlphaFoldDB" id="A0A494XQZ4"/>
<evidence type="ECO:0000256" key="2">
    <source>
        <dbReference type="SAM" id="MobiDB-lite"/>
    </source>
</evidence>
<keyword evidence="3" id="KW-0732">Signal</keyword>
<dbReference type="SUPFAM" id="SSF54106">
    <property type="entry name" value="LysM domain"/>
    <property type="match status" value="1"/>
</dbReference>
<evidence type="ECO:0000259" key="4">
    <source>
        <dbReference type="PROSITE" id="PS51782"/>
    </source>
</evidence>
<dbReference type="SMART" id="SM00257">
    <property type="entry name" value="LysM"/>
    <property type="match status" value="2"/>
</dbReference>
<sequence>MRFIFSALLVLTLAACASQGPTANPSSDASTQQAAPDSLRTTAAKQTIDVDNSSVEQLTSADADLWGRIRRGFQLTDLQSDLVDMQANWYAQRPDYVQRMTERSQKYLYYIVEELESRHMPTELALLPFIESAYNPQALSVAKAAGMWQFVPGTGRTYNLKQNMWQDERRDVLASTGAALDYLSRLHDMFGDWYLALAAYNWGEGNVQRAVARNQAAGLPTDYQSLRMPNETRNYVPKLQAVKNIIMNPQAFGLTLPSIPNHPYFVTVTTSHDIDVTMAAKLANMTPEEFRALNPSFSKPVILGATQPQILLPFDNASAFERNLKSYDGQLSSWTTYTVTERTRPAALAEKIGVDADTLMSVNKIPVGMRLKPGSTLVVPRSDDDADEDISADVAESAVLAMEPDVPDTRKMLIRVRRKQSMSAIAARYGVSVAQLKSWNKTHRDMAAPGQVIVLHVPVGKSMPAEPGPQKIATTMPADARAEKIDAQAADVKPKSHVEKGGKGHHRTSVVKTAGSSVKAKSSTKAKAAAPSKPKAASDAKKTK</sequence>
<dbReference type="PROSITE" id="PS51257">
    <property type="entry name" value="PROKAR_LIPOPROTEIN"/>
    <property type="match status" value="1"/>
</dbReference>
<dbReference type="InterPro" id="IPR023346">
    <property type="entry name" value="Lysozyme-like_dom_sf"/>
</dbReference>
<organism evidence="5 6">
    <name type="scientific">Trinickia fusca</name>
    <dbReference type="NCBI Taxonomy" id="2419777"/>
    <lineage>
        <taxon>Bacteria</taxon>
        <taxon>Pseudomonadati</taxon>
        <taxon>Pseudomonadota</taxon>
        <taxon>Betaproteobacteria</taxon>
        <taxon>Burkholderiales</taxon>
        <taxon>Burkholderiaceae</taxon>
        <taxon>Trinickia</taxon>
    </lineage>
</organism>
<feature type="compositionally biased region" description="Basic and acidic residues" evidence="2">
    <location>
        <begin position="488"/>
        <end position="502"/>
    </location>
</feature>
<dbReference type="Proteomes" id="UP000280434">
    <property type="component" value="Unassembled WGS sequence"/>
</dbReference>
<comment type="caution">
    <text evidence="5">The sequence shown here is derived from an EMBL/GenBank/DDBJ whole genome shotgun (WGS) entry which is preliminary data.</text>
</comment>
<evidence type="ECO:0000313" key="6">
    <source>
        <dbReference type="Proteomes" id="UP000280434"/>
    </source>
</evidence>
<dbReference type="CDD" id="cd16894">
    <property type="entry name" value="MltD-like"/>
    <property type="match status" value="1"/>
</dbReference>
<evidence type="ECO:0000256" key="3">
    <source>
        <dbReference type="SAM" id="SignalP"/>
    </source>
</evidence>
<comment type="similarity">
    <text evidence="1">Belongs to the transglycosylase Slt family.</text>
</comment>
<feature type="region of interest" description="Disordered" evidence="2">
    <location>
        <begin position="488"/>
        <end position="544"/>
    </location>
</feature>
<dbReference type="SUPFAM" id="SSF53955">
    <property type="entry name" value="Lysozyme-like"/>
    <property type="match status" value="1"/>
</dbReference>
<dbReference type="InterPro" id="IPR018392">
    <property type="entry name" value="LysM"/>
</dbReference>
<dbReference type="CDD" id="cd00118">
    <property type="entry name" value="LysM"/>
    <property type="match status" value="1"/>
</dbReference>
<dbReference type="GO" id="GO:0008933">
    <property type="term" value="F:peptidoglycan lytic transglycosylase activity"/>
    <property type="evidence" value="ECO:0007669"/>
    <property type="project" value="InterPro"/>
</dbReference>
<feature type="chain" id="PRO_5019857224" evidence="3">
    <location>
        <begin position="24"/>
        <end position="544"/>
    </location>
</feature>
<dbReference type="Gene3D" id="3.10.350.10">
    <property type="entry name" value="LysM domain"/>
    <property type="match status" value="2"/>
</dbReference>
<dbReference type="InterPro" id="IPR008258">
    <property type="entry name" value="Transglycosylase_SLT_dom_1"/>
</dbReference>
<reference evidence="5 6" key="1">
    <citation type="submission" date="2018-10" db="EMBL/GenBank/DDBJ databases">
        <title>Paraburkholderia sp. 7MK8-2, isolated from soil.</title>
        <authorList>
            <person name="Gao Z.-H."/>
            <person name="Qiu L.-H."/>
        </authorList>
    </citation>
    <scope>NUCLEOTIDE SEQUENCE [LARGE SCALE GENOMIC DNA]</scope>
    <source>
        <strain evidence="5 6">7MK8-2</strain>
    </source>
</reference>
<dbReference type="OrthoDB" id="9815002at2"/>
<keyword evidence="6" id="KW-1185">Reference proteome</keyword>
<proteinExistence type="inferred from homology"/>
<dbReference type="InterPro" id="IPR000189">
    <property type="entry name" value="Transglyc_AS"/>
</dbReference>
<feature type="compositionally biased region" description="Low complexity" evidence="2">
    <location>
        <begin position="510"/>
        <end position="535"/>
    </location>
</feature>
<feature type="domain" description="LysM" evidence="4">
    <location>
        <begin position="335"/>
        <end position="379"/>
    </location>
</feature>
<dbReference type="Gene3D" id="1.10.530.10">
    <property type="match status" value="1"/>
</dbReference>
<dbReference type="PROSITE" id="PS51782">
    <property type="entry name" value="LYSM"/>
    <property type="match status" value="2"/>
</dbReference>
<feature type="signal peptide" evidence="3">
    <location>
        <begin position="1"/>
        <end position="23"/>
    </location>
</feature>
<accession>A0A494XQZ4</accession>
<dbReference type="EMBL" id="RBZV01000002">
    <property type="protein sequence ID" value="RKP51236.1"/>
    <property type="molecule type" value="Genomic_DNA"/>
</dbReference>
<dbReference type="RefSeq" id="WP_121277320.1">
    <property type="nucleotide sequence ID" value="NZ_RBZV01000002.1"/>
</dbReference>
<gene>
    <name evidence="5" type="ORF">D7S89_06150</name>
</gene>
<dbReference type="GO" id="GO:0016020">
    <property type="term" value="C:membrane"/>
    <property type="evidence" value="ECO:0007669"/>
    <property type="project" value="InterPro"/>
</dbReference>
<dbReference type="GO" id="GO:0000270">
    <property type="term" value="P:peptidoglycan metabolic process"/>
    <property type="evidence" value="ECO:0007669"/>
    <property type="project" value="InterPro"/>
</dbReference>
<dbReference type="Pfam" id="PF01464">
    <property type="entry name" value="SLT"/>
    <property type="match status" value="1"/>
</dbReference>
<name>A0A494XQZ4_9BURK</name>
<dbReference type="PANTHER" id="PTHR37423:SF2">
    <property type="entry name" value="MEMBRANE-BOUND LYTIC MUREIN TRANSGLYCOSYLASE C"/>
    <property type="match status" value="1"/>
</dbReference>
<evidence type="ECO:0000313" key="5">
    <source>
        <dbReference type="EMBL" id="RKP51236.1"/>
    </source>
</evidence>